<keyword evidence="1" id="KW-0732">Signal</keyword>
<reference evidence="2 3" key="1">
    <citation type="journal article" date="2016" name="Nat. Commun.">
        <title>Thousands of microbial genomes shed light on interconnected biogeochemical processes in an aquifer system.</title>
        <authorList>
            <person name="Anantharaman K."/>
            <person name="Brown C.T."/>
            <person name="Hug L.A."/>
            <person name="Sharon I."/>
            <person name="Castelle C.J."/>
            <person name="Probst A.J."/>
            <person name="Thomas B.C."/>
            <person name="Singh A."/>
            <person name="Wilkins M.J."/>
            <person name="Karaoz U."/>
            <person name="Brodie E.L."/>
            <person name="Williams K.H."/>
            <person name="Hubbard S.S."/>
            <person name="Banfield J.F."/>
        </authorList>
    </citation>
    <scope>NUCLEOTIDE SEQUENCE [LARGE SCALE GENOMIC DNA]</scope>
</reference>
<dbReference type="InterPro" id="IPR049804">
    <property type="entry name" value="Choice_anch_L"/>
</dbReference>
<gene>
    <name evidence="2" type="ORF">A2945_01220</name>
</gene>
<evidence type="ECO:0000313" key="2">
    <source>
        <dbReference type="EMBL" id="OGY99460.1"/>
    </source>
</evidence>
<sequence>MTQNLKFIPVILFTLFLLQSHTSTAQSRTSNAVLSPQTLSPIDISSLANAILAPDTSQFFTSAAFTGADVQTHVFTQGLQGFPTNGNSFLVLSSGVASQAPGTASTFVSNTVGGGTGVSPDGFNALDVATLTLTLNVPNDAQMLSFGFKFGTEENPTFLNSVFQDFFTAKINGSTNIALLPNNDTVTVDNADPFSNDITGDSTLPTGEFPSPNDVVYNAVLRNTQTASFNLTPFRGQTITIAFQIGDAFDSALDSAAFIDNLRIERGGCTPVDPNVLANTPLALADGSMTTLQQSPLAGLAPVFIDLGCKHHVDPRLMVAIAAHESLLGLGLPGTRHVNPPSQATTTDDGFFADGLGRQWQWKAGTKFCGKFNPFGLLHPDATTTFDCVDPPNDLGVAQPVLKFDRYTLSIEYLAEHLAVDWLYFKGDGGCPGFQTTVSGIANNAGASCGYPRSEEELGWAANVTIFFQDLGGDPNDVRNPRGFTQPRPERIKLVFRKIDDPSDILITDPIGRRVGFNVQTQQIINEIPEAVFSGRGTSPAKIDIVDPLDGTYMVTLTGTSDSPYFVKLFAQNVTGTFSRLTVAGDISKGETIKIPTQYSKEGGSFLPINVRVDPRTFNTKSRGVFTARAMIPAGLEISLSDINTSTIRLQGIAPVRTQIANKKQLVATFNRRDFIALSSGKAQKLTLTAALKDGTLIRGSDTARIIHTTFFNQFSAGLASLFTTLSRSIGTFFGF</sequence>
<dbReference type="STRING" id="1798650.A2945_01220"/>
<feature type="signal peptide" evidence="1">
    <location>
        <begin position="1"/>
        <end position="25"/>
    </location>
</feature>
<proteinExistence type="predicted"/>
<protein>
    <submittedName>
        <fullName evidence="2">Uncharacterized protein</fullName>
    </submittedName>
</protein>
<name>A0A1G2CFN3_9BACT</name>
<feature type="chain" id="PRO_5009582299" evidence="1">
    <location>
        <begin position="26"/>
        <end position="736"/>
    </location>
</feature>
<dbReference type="NCBIfam" id="NF038133">
    <property type="entry name" value="choice_anch_L"/>
    <property type="match status" value="1"/>
</dbReference>
<dbReference type="EMBL" id="MHLA01000015">
    <property type="protein sequence ID" value="OGY99460.1"/>
    <property type="molecule type" value="Genomic_DNA"/>
</dbReference>
<accession>A0A1G2CFN3</accession>
<dbReference type="Proteomes" id="UP000178880">
    <property type="component" value="Unassembled WGS sequence"/>
</dbReference>
<dbReference type="AlphaFoldDB" id="A0A1G2CFN3"/>
<evidence type="ECO:0000313" key="3">
    <source>
        <dbReference type="Proteomes" id="UP000178880"/>
    </source>
</evidence>
<organism evidence="2 3">
    <name type="scientific">Candidatus Liptonbacteria bacterium RIFCSPLOWO2_01_FULL_52_25</name>
    <dbReference type="NCBI Taxonomy" id="1798650"/>
    <lineage>
        <taxon>Bacteria</taxon>
        <taxon>Candidatus Liptoniibacteriota</taxon>
    </lineage>
</organism>
<evidence type="ECO:0000256" key="1">
    <source>
        <dbReference type="SAM" id="SignalP"/>
    </source>
</evidence>
<comment type="caution">
    <text evidence="2">The sequence shown here is derived from an EMBL/GenBank/DDBJ whole genome shotgun (WGS) entry which is preliminary data.</text>
</comment>